<sequence length="78" mass="7401">MVGDQRGGIGGAHRLGACRSTADGAGTSDLLMNLAAASGGAIAGVVLLGLGFVGLALALVVVVVALTSRAPGEGRQTG</sequence>
<evidence type="ECO:0000313" key="3">
    <source>
        <dbReference type="Proteomes" id="UP000005951"/>
    </source>
</evidence>
<accession>K8X808</accession>
<evidence type="ECO:0000313" key="2">
    <source>
        <dbReference type="EMBL" id="EKT76936.1"/>
    </source>
</evidence>
<reference evidence="2 3" key="1">
    <citation type="journal article" date="2013" name="Genome Announc.">
        <title>Draft Genome Sequence of Rhodococcus opacus Strain M213 Shows a Diverse Catabolic Potential.</title>
        <authorList>
            <person name="Pathak A."/>
            <person name="Green S.J."/>
            <person name="Ogram A."/>
            <person name="Chauhan A."/>
        </authorList>
    </citation>
    <scope>NUCLEOTIDE SEQUENCE [LARGE SCALE GENOMIC DNA]</scope>
    <source>
        <strain evidence="2 3">M213</strain>
    </source>
</reference>
<dbReference type="Proteomes" id="UP000005951">
    <property type="component" value="Unassembled WGS sequence"/>
</dbReference>
<dbReference type="EMBL" id="AJYC02000180">
    <property type="protein sequence ID" value="EKT76936.1"/>
    <property type="molecule type" value="Genomic_DNA"/>
</dbReference>
<keyword evidence="1" id="KW-0472">Membrane</keyword>
<comment type="caution">
    <text evidence="2">The sequence shown here is derived from an EMBL/GenBank/DDBJ whole genome shotgun (WGS) entry which is preliminary data.</text>
</comment>
<proteinExistence type="predicted"/>
<keyword evidence="1" id="KW-0812">Transmembrane</keyword>
<name>K8X808_RHOOP</name>
<evidence type="ECO:0000256" key="1">
    <source>
        <dbReference type="SAM" id="Phobius"/>
    </source>
</evidence>
<dbReference type="AlphaFoldDB" id="K8X808"/>
<keyword evidence="1" id="KW-1133">Transmembrane helix</keyword>
<feature type="transmembrane region" description="Helical" evidence="1">
    <location>
        <begin position="41"/>
        <end position="66"/>
    </location>
</feature>
<gene>
    <name evidence="2" type="ORF">WSS_A40170</name>
</gene>
<protein>
    <submittedName>
        <fullName evidence="2">Uncharacterized protein</fullName>
    </submittedName>
</protein>
<organism evidence="2 3">
    <name type="scientific">Rhodococcus opacus M213</name>
    <dbReference type="NCBI Taxonomy" id="1129896"/>
    <lineage>
        <taxon>Bacteria</taxon>
        <taxon>Bacillati</taxon>
        <taxon>Actinomycetota</taxon>
        <taxon>Actinomycetes</taxon>
        <taxon>Mycobacteriales</taxon>
        <taxon>Nocardiaceae</taxon>
        <taxon>Rhodococcus</taxon>
    </lineage>
</organism>